<proteinExistence type="predicted"/>
<organism evidence="4 5">
    <name type="scientific">Trichomonas vaginalis (strain ATCC PRA-98 / G3)</name>
    <dbReference type="NCBI Taxonomy" id="412133"/>
    <lineage>
        <taxon>Eukaryota</taxon>
        <taxon>Metamonada</taxon>
        <taxon>Parabasalia</taxon>
        <taxon>Trichomonadida</taxon>
        <taxon>Trichomonadidae</taxon>
        <taxon>Trichomonas</taxon>
    </lineage>
</organism>
<dbReference type="InterPro" id="IPR039323">
    <property type="entry name" value="ANKRD_45/46/60"/>
</dbReference>
<sequence>MIEFLISNGANVNQRNSFGNTPLHVAALFSNKENAEILISHGAEINSLNKNGQTPLDIAVIRYRKQNEDFLKNHQEEMKHLQENNQDVLNSLHEESEIEALLKSNGGKTNTDKEFTDDAYELIFEYIYNEPNSYTYIIVAIQFVLIIINLKLKRKKSRITDPCTSAFVRAVIMTINGILIIFFFHLCKRVLEITARTMD</sequence>
<dbReference type="RefSeq" id="XP_001311728.1">
    <property type="nucleotide sequence ID" value="XM_001311727.1"/>
</dbReference>
<reference evidence="4" key="1">
    <citation type="submission" date="2006-10" db="EMBL/GenBank/DDBJ databases">
        <authorList>
            <person name="Amadeo P."/>
            <person name="Zhao Q."/>
            <person name="Wortman J."/>
            <person name="Fraser-Liggett C."/>
            <person name="Carlton J."/>
        </authorList>
    </citation>
    <scope>NUCLEOTIDE SEQUENCE</scope>
    <source>
        <strain evidence="4">G3</strain>
    </source>
</reference>
<evidence type="ECO:0000313" key="4">
    <source>
        <dbReference type="EMBL" id="EAX98798.1"/>
    </source>
</evidence>
<protein>
    <submittedName>
        <fullName evidence="4">Ankyrin repeat protein, putative</fullName>
    </submittedName>
</protein>
<dbReference type="PROSITE" id="PS50088">
    <property type="entry name" value="ANK_REPEAT"/>
    <property type="match status" value="1"/>
</dbReference>
<keyword evidence="3" id="KW-0812">Transmembrane</keyword>
<dbReference type="PANTHER" id="PTHR22677:SF4">
    <property type="entry name" value="USHER SYNDROME TYPE-1G PROTEIN-LIKE PROTEIN"/>
    <property type="match status" value="1"/>
</dbReference>
<dbReference type="Gene3D" id="1.25.40.20">
    <property type="entry name" value="Ankyrin repeat-containing domain"/>
    <property type="match status" value="1"/>
</dbReference>
<evidence type="ECO:0000256" key="1">
    <source>
        <dbReference type="PROSITE-ProRule" id="PRU00023"/>
    </source>
</evidence>
<keyword evidence="3" id="KW-1133">Transmembrane helix</keyword>
<evidence type="ECO:0000256" key="3">
    <source>
        <dbReference type="SAM" id="Phobius"/>
    </source>
</evidence>
<evidence type="ECO:0000313" key="5">
    <source>
        <dbReference type="Proteomes" id="UP000001542"/>
    </source>
</evidence>
<dbReference type="InterPro" id="IPR002110">
    <property type="entry name" value="Ankyrin_rpt"/>
</dbReference>
<keyword evidence="2" id="KW-0175">Coiled coil</keyword>
<dbReference type="KEGG" id="tva:4756601"/>
<dbReference type="SMR" id="A2F8E7"/>
<dbReference type="eggNOG" id="KOG0505">
    <property type="taxonomic scope" value="Eukaryota"/>
</dbReference>
<dbReference type="VEuPathDB" id="TrichDB:TVAGG3_0278670"/>
<keyword evidence="1" id="KW-0040">ANK repeat</keyword>
<reference evidence="4" key="2">
    <citation type="journal article" date="2007" name="Science">
        <title>Draft genome sequence of the sexually transmitted pathogen Trichomonas vaginalis.</title>
        <authorList>
            <person name="Carlton J.M."/>
            <person name="Hirt R.P."/>
            <person name="Silva J.C."/>
            <person name="Delcher A.L."/>
            <person name="Schatz M."/>
            <person name="Zhao Q."/>
            <person name="Wortman J.R."/>
            <person name="Bidwell S.L."/>
            <person name="Alsmark U.C.M."/>
            <person name="Besteiro S."/>
            <person name="Sicheritz-Ponten T."/>
            <person name="Noel C.J."/>
            <person name="Dacks J.B."/>
            <person name="Foster P.G."/>
            <person name="Simillion C."/>
            <person name="Van de Peer Y."/>
            <person name="Miranda-Saavedra D."/>
            <person name="Barton G.J."/>
            <person name="Westrop G.D."/>
            <person name="Mueller S."/>
            <person name="Dessi D."/>
            <person name="Fiori P.L."/>
            <person name="Ren Q."/>
            <person name="Paulsen I."/>
            <person name="Zhang H."/>
            <person name="Bastida-Corcuera F.D."/>
            <person name="Simoes-Barbosa A."/>
            <person name="Brown M.T."/>
            <person name="Hayes R.D."/>
            <person name="Mukherjee M."/>
            <person name="Okumura C.Y."/>
            <person name="Schneider R."/>
            <person name="Smith A.J."/>
            <person name="Vanacova S."/>
            <person name="Villalvazo M."/>
            <person name="Haas B.J."/>
            <person name="Pertea M."/>
            <person name="Feldblyum T.V."/>
            <person name="Utterback T.R."/>
            <person name="Shu C.L."/>
            <person name="Osoegawa K."/>
            <person name="de Jong P.J."/>
            <person name="Hrdy I."/>
            <person name="Horvathova L."/>
            <person name="Zubacova Z."/>
            <person name="Dolezal P."/>
            <person name="Malik S.B."/>
            <person name="Logsdon J.M. Jr."/>
            <person name="Henze K."/>
            <person name="Gupta A."/>
            <person name="Wang C.C."/>
            <person name="Dunne R.L."/>
            <person name="Upcroft J.A."/>
            <person name="Upcroft P."/>
            <person name="White O."/>
            <person name="Salzberg S.L."/>
            <person name="Tang P."/>
            <person name="Chiu C.-H."/>
            <person name="Lee Y.-S."/>
            <person name="Embley T.M."/>
            <person name="Coombs G.H."/>
            <person name="Mottram J.C."/>
            <person name="Tachezy J."/>
            <person name="Fraser-Liggett C.M."/>
            <person name="Johnson P.J."/>
        </authorList>
    </citation>
    <scope>NUCLEOTIDE SEQUENCE [LARGE SCALE GENOMIC DNA]</scope>
    <source>
        <strain evidence="4">G3</strain>
    </source>
</reference>
<feature type="transmembrane region" description="Helical" evidence="3">
    <location>
        <begin position="134"/>
        <end position="152"/>
    </location>
</feature>
<evidence type="ECO:0000256" key="2">
    <source>
        <dbReference type="SAM" id="Coils"/>
    </source>
</evidence>
<dbReference type="PANTHER" id="PTHR22677">
    <property type="entry name" value="ANKYRIN REPEAT DOMAIN-CONTAINING PROTEIN 60"/>
    <property type="match status" value="1"/>
</dbReference>
<gene>
    <name evidence="4" type="ORF">TVAG_479700</name>
</gene>
<keyword evidence="3" id="KW-0472">Membrane</keyword>
<dbReference type="InParanoid" id="A2F8E7"/>
<dbReference type="VEuPathDB" id="TrichDB:TVAG_479700"/>
<dbReference type="AlphaFoldDB" id="A2F8E7"/>
<dbReference type="Pfam" id="PF12796">
    <property type="entry name" value="Ank_2"/>
    <property type="match status" value="1"/>
</dbReference>
<dbReference type="SUPFAM" id="SSF48403">
    <property type="entry name" value="Ankyrin repeat"/>
    <property type="match status" value="1"/>
</dbReference>
<dbReference type="SMART" id="SM00248">
    <property type="entry name" value="ANK"/>
    <property type="match status" value="2"/>
</dbReference>
<feature type="repeat" description="ANK" evidence="1">
    <location>
        <begin position="18"/>
        <end position="50"/>
    </location>
</feature>
<keyword evidence="5" id="KW-1185">Reference proteome</keyword>
<dbReference type="Proteomes" id="UP000001542">
    <property type="component" value="Unassembled WGS sequence"/>
</dbReference>
<name>A2F8E7_TRIV3</name>
<dbReference type="EMBL" id="DS113661">
    <property type="protein sequence ID" value="EAX98798.1"/>
    <property type="molecule type" value="Genomic_DNA"/>
</dbReference>
<accession>A2F8E7</accession>
<dbReference type="PROSITE" id="PS50297">
    <property type="entry name" value="ANK_REP_REGION"/>
    <property type="match status" value="1"/>
</dbReference>
<feature type="coiled-coil region" evidence="2">
    <location>
        <begin position="64"/>
        <end position="91"/>
    </location>
</feature>
<feature type="transmembrane region" description="Helical" evidence="3">
    <location>
        <begin position="164"/>
        <end position="186"/>
    </location>
</feature>
<dbReference type="STRING" id="5722.A2F8E7"/>
<dbReference type="OrthoDB" id="5402602at2759"/>
<dbReference type="InterPro" id="IPR036770">
    <property type="entry name" value="Ankyrin_rpt-contain_sf"/>
</dbReference>